<evidence type="ECO:0000313" key="1">
    <source>
        <dbReference type="EMBL" id="JAD80888.1"/>
    </source>
</evidence>
<reference evidence="1" key="2">
    <citation type="journal article" date="2015" name="Data Brief">
        <title>Shoot transcriptome of the giant reed, Arundo donax.</title>
        <authorList>
            <person name="Barrero R.A."/>
            <person name="Guerrero F.D."/>
            <person name="Moolhuijzen P."/>
            <person name="Goolsby J.A."/>
            <person name="Tidwell J."/>
            <person name="Bellgard S.E."/>
            <person name="Bellgard M.I."/>
        </authorList>
    </citation>
    <scope>NUCLEOTIDE SEQUENCE</scope>
    <source>
        <tissue evidence="1">Shoot tissue taken approximately 20 cm above the soil surface</tissue>
    </source>
</reference>
<name>A0A0A9D2H5_ARUDO</name>
<sequence>MVSCTSYPSLLQQMCMILHLMGSSFSLNNLPCQKTKQKDQKCYLSWIFSYLVGAFPTRKVQCPHHHPSMHDQKIGHVMMEFLYSQIVC</sequence>
<proteinExistence type="predicted"/>
<protein>
    <submittedName>
        <fullName evidence="1">Uncharacterized protein</fullName>
    </submittedName>
</protein>
<dbReference type="EMBL" id="GBRH01217007">
    <property type="protein sequence ID" value="JAD80888.1"/>
    <property type="molecule type" value="Transcribed_RNA"/>
</dbReference>
<accession>A0A0A9D2H5</accession>
<organism evidence="1">
    <name type="scientific">Arundo donax</name>
    <name type="common">Giant reed</name>
    <name type="synonym">Donax arundinaceus</name>
    <dbReference type="NCBI Taxonomy" id="35708"/>
    <lineage>
        <taxon>Eukaryota</taxon>
        <taxon>Viridiplantae</taxon>
        <taxon>Streptophyta</taxon>
        <taxon>Embryophyta</taxon>
        <taxon>Tracheophyta</taxon>
        <taxon>Spermatophyta</taxon>
        <taxon>Magnoliopsida</taxon>
        <taxon>Liliopsida</taxon>
        <taxon>Poales</taxon>
        <taxon>Poaceae</taxon>
        <taxon>PACMAD clade</taxon>
        <taxon>Arundinoideae</taxon>
        <taxon>Arundineae</taxon>
        <taxon>Arundo</taxon>
    </lineage>
</organism>
<reference evidence="1" key="1">
    <citation type="submission" date="2014-09" db="EMBL/GenBank/DDBJ databases">
        <authorList>
            <person name="Magalhaes I.L.F."/>
            <person name="Oliveira U."/>
            <person name="Santos F.R."/>
            <person name="Vidigal T.H.D.A."/>
            <person name="Brescovit A.D."/>
            <person name="Santos A.J."/>
        </authorList>
    </citation>
    <scope>NUCLEOTIDE SEQUENCE</scope>
    <source>
        <tissue evidence="1">Shoot tissue taken approximately 20 cm above the soil surface</tissue>
    </source>
</reference>
<dbReference type="AlphaFoldDB" id="A0A0A9D2H5"/>